<evidence type="ECO:0000256" key="7">
    <source>
        <dbReference type="ARBA" id="ARBA00023170"/>
    </source>
</evidence>
<dbReference type="GO" id="GO:0008527">
    <property type="term" value="F:taste receptor activity"/>
    <property type="evidence" value="ECO:0007669"/>
    <property type="project" value="InterPro"/>
</dbReference>
<feature type="transmembrane region" description="Helical" evidence="9">
    <location>
        <begin position="54"/>
        <end position="72"/>
    </location>
</feature>
<gene>
    <name evidence="10" type="ORF">TCMB3V08_LOCUS10826</name>
</gene>
<evidence type="ECO:0000313" key="10">
    <source>
        <dbReference type="EMBL" id="CAD7578285.1"/>
    </source>
</evidence>
<keyword evidence="4 9" id="KW-0812">Transmembrane</keyword>
<evidence type="ECO:0000256" key="2">
    <source>
        <dbReference type="ARBA" id="ARBA00005327"/>
    </source>
</evidence>
<accession>A0A7R9PCQ7</accession>
<organism evidence="10">
    <name type="scientific">Timema californicum</name>
    <name type="common">California timema</name>
    <name type="synonym">Walking stick</name>
    <dbReference type="NCBI Taxonomy" id="61474"/>
    <lineage>
        <taxon>Eukaryota</taxon>
        <taxon>Metazoa</taxon>
        <taxon>Ecdysozoa</taxon>
        <taxon>Arthropoda</taxon>
        <taxon>Hexapoda</taxon>
        <taxon>Insecta</taxon>
        <taxon>Pterygota</taxon>
        <taxon>Neoptera</taxon>
        <taxon>Polyneoptera</taxon>
        <taxon>Phasmatodea</taxon>
        <taxon>Timematodea</taxon>
        <taxon>Timematoidea</taxon>
        <taxon>Timematidae</taxon>
        <taxon>Timema</taxon>
    </lineage>
</organism>
<dbReference type="GO" id="GO:0050916">
    <property type="term" value="P:sensory perception of sweet taste"/>
    <property type="evidence" value="ECO:0007669"/>
    <property type="project" value="UniProtKB-ARBA"/>
</dbReference>
<dbReference type="PANTHER" id="PTHR21421:SF29">
    <property type="entry name" value="GUSTATORY RECEPTOR 5A FOR TREHALOSE-RELATED"/>
    <property type="match status" value="1"/>
</dbReference>
<feature type="transmembrane region" description="Helical" evidence="9">
    <location>
        <begin position="240"/>
        <end position="258"/>
    </location>
</feature>
<protein>
    <recommendedName>
        <fullName evidence="8">Gustatory receptor</fullName>
    </recommendedName>
</protein>
<keyword evidence="6 9" id="KW-0472">Membrane</keyword>
<dbReference type="InterPro" id="IPR009318">
    <property type="entry name" value="Gustatory_rcpt"/>
</dbReference>
<evidence type="ECO:0000256" key="9">
    <source>
        <dbReference type="SAM" id="Phobius"/>
    </source>
</evidence>
<evidence type="ECO:0000256" key="4">
    <source>
        <dbReference type="ARBA" id="ARBA00022692"/>
    </source>
</evidence>
<keyword evidence="5 9" id="KW-1133">Transmembrane helix</keyword>
<sequence length="366" mass="41937">MDYRHFFPSCLNRFRWRSFRVLYTILALFVISFSAALCIIRLNSTGITFSGSAALVFYVNSFTSLILFLLLARDWPALSRHWHSVETTLGRYRYPGGLGRKTNRITFIILCLFLLEYTLYHVKTGLIAARCSKGGGGSLDVLRFFFVNSFPHVFDHVSYSLPVGLWTLYVNLTCSFTRNYADLFIILVSVHLAEKFRRINRRLVTVEGKDLPEMFWLEAREEYNQLSYLTKIVDDKLSKIVLLSFGNNLYFICLETLHSFEPLGSVYETVYFYFSFGYLLVRTVAVSMFAGEIHDQSKRPRYILYSVPENSCCVEEKPSPVHPTEIRTSISPSSAVELNTTSASANYATEADSSTVASFKRFTDIL</sequence>
<comment type="similarity">
    <text evidence="2">Belongs to the insect chemoreceptor superfamily. Gustatory receptor (GR) family. Gr5a subfamily.</text>
</comment>
<dbReference type="GO" id="GO:0005886">
    <property type="term" value="C:plasma membrane"/>
    <property type="evidence" value="ECO:0007669"/>
    <property type="project" value="UniProtKB-SubCell"/>
</dbReference>
<dbReference type="PANTHER" id="PTHR21421">
    <property type="entry name" value="GUSTATORY RECEPTOR"/>
    <property type="match status" value="1"/>
</dbReference>
<feature type="transmembrane region" description="Helical" evidence="9">
    <location>
        <begin position="21"/>
        <end position="42"/>
    </location>
</feature>
<dbReference type="GO" id="GO:0007165">
    <property type="term" value="P:signal transduction"/>
    <property type="evidence" value="ECO:0007669"/>
    <property type="project" value="UniProtKB-KW"/>
</dbReference>
<name>A0A7R9PCQ7_TIMCA</name>
<comment type="function">
    <text evidence="8">Plays a role in the sugar gustatory response.</text>
</comment>
<dbReference type="Pfam" id="PF06151">
    <property type="entry name" value="Trehalose_recp"/>
    <property type="match status" value="1"/>
</dbReference>
<dbReference type="AlphaFoldDB" id="A0A7R9PCQ7"/>
<feature type="transmembrane region" description="Helical" evidence="9">
    <location>
        <begin position="102"/>
        <end position="120"/>
    </location>
</feature>
<evidence type="ECO:0000256" key="6">
    <source>
        <dbReference type="ARBA" id="ARBA00023136"/>
    </source>
</evidence>
<comment type="subcellular location">
    <subcellularLocation>
        <location evidence="1">Cell membrane</location>
        <topology evidence="1">Multi-pass membrane protein</topology>
    </subcellularLocation>
</comment>
<feature type="transmembrane region" description="Helical" evidence="9">
    <location>
        <begin position="270"/>
        <end position="291"/>
    </location>
</feature>
<reference evidence="10" key="1">
    <citation type="submission" date="2020-11" db="EMBL/GenBank/DDBJ databases">
        <authorList>
            <person name="Tran Van P."/>
        </authorList>
    </citation>
    <scope>NUCLEOTIDE SEQUENCE</scope>
</reference>
<evidence type="ECO:0000256" key="1">
    <source>
        <dbReference type="ARBA" id="ARBA00004651"/>
    </source>
</evidence>
<dbReference type="PIRSF" id="PIRSF038981">
    <property type="entry name" value="GRP"/>
    <property type="match status" value="1"/>
</dbReference>
<dbReference type="EMBL" id="OE187256">
    <property type="protein sequence ID" value="CAD7578285.1"/>
    <property type="molecule type" value="Genomic_DNA"/>
</dbReference>
<keyword evidence="7 8" id="KW-0675">Receptor</keyword>
<keyword evidence="8" id="KW-0807">Transducer</keyword>
<evidence type="ECO:0000256" key="8">
    <source>
        <dbReference type="PIRNR" id="PIRNR038981"/>
    </source>
</evidence>
<evidence type="ECO:0000256" key="5">
    <source>
        <dbReference type="ARBA" id="ARBA00022989"/>
    </source>
</evidence>
<proteinExistence type="inferred from homology"/>
<evidence type="ECO:0000256" key="3">
    <source>
        <dbReference type="ARBA" id="ARBA00022475"/>
    </source>
</evidence>
<keyword evidence="3" id="KW-1003">Cell membrane</keyword>